<protein>
    <submittedName>
        <fullName evidence="2">Alpha/beta fold hydrolase</fullName>
    </submittedName>
</protein>
<evidence type="ECO:0000313" key="2">
    <source>
        <dbReference type="EMBL" id="QIJ04449.1"/>
    </source>
</evidence>
<sequence>MWGMLRYWSNCLNFIGITWIIRHETFGIHKRRRNQVMTEQQTWVLIRGLMRDKRHWQAFADNLLAAGFRVELIDLPGNGDRVLDTSPWAIQDYADFVADELLRRKVGKCRILAISMGAMVAMALAGKNDAEAGCQKEFQIEGLLLLNSSAADLSPWYQRFRLQALLHALCSRVKGEGIQWREATILALTSLAHAKDKPLCRHWSQLALEAKTTLANGLRQIVASARFRSPAKLWVPATIVYGYDDRLVSPKCSVRLAGKYRQKPVPFCRCGHDVALDRPELLLELVQRLSRQTS</sequence>
<dbReference type="SUPFAM" id="SSF53474">
    <property type="entry name" value="alpha/beta-Hydrolases"/>
    <property type="match status" value="1"/>
</dbReference>
<proteinExistence type="predicted"/>
<dbReference type="InterPro" id="IPR029058">
    <property type="entry name" value="AB_hydrolase_fold"/>
</dbReference>
<dbReference type="PANTHER" id="PTHR43194:SF5">
    <property type="entry name" value="PIMELOYL-[ACYL-CARRIER PROTEIN] METHYL ESTER ESTERASE"/>
    <property type="match status" value="1"/>
</dbReference>
<name>A0A6G7LRQ6_9GAMM</name>
<dbReference type="AlphaFoldDB" id="A0A6G7LRQ6"/>
<dbReference type="PANTHER" id="PTHR43194">
    <property type="entry name" value="HYDROLASE ALPHA/BETA FOLD FAMILY"/>
    <property type="match status" value="1"/>
</dbReference>
<reference evidence="2 3" key="1">
    <citation type="submission" date="2019-11" db="EMBL/GenBank/DDBJ databases">
        <title>Complete Genome Sequence of Shewanella chilikensis Strain DC57, Isolated from Corroded Seal Rings at a floating production facility in Australia.</title>
        <authorList>
            <person name="Salgar-Chaparro S.J."/>
            <person name="Castillo-Villamizar G.A."/>
            <person name="Poehlein A."/>
            <person name="Daniel R."/>
            <person name="Machuca L."/>
        </authorList>
    </citation>
    <scope>NUCLEOTIDE SEQUENCE [LARGE SCALE GENOMIC DNA]</scope>
    <source>
        <strain evidence="2 3">DC57</strain>
    </source>
</reference>
<dbReference type="KEGG" id="schk:GII14_09935"/>
<organism evidence="2 3">
    <name type="scientific">Shewanella chilikensis</name>
    <dbReference type="NCBI Taxonomy" id="558541"/>
    <lineage>
        <taxon>Bacteria</taxon>
        <taxon>Pseudomonadati</taxon>
        <taxon>Pseudomonadota</taxon>
        <taxon>Gammaproteobacteria</taxon>
        <taxon>Alteromonadales</taxon>
        <taxon>Shewanellaceae</taxon>
        <taxon>Shewanella</taxon>
    </lineage>
</organism>
<dbReference type="EMBL" id="CP045857">
    <property type="protein sequence ID" value="QIJ04449.1"/>
    <property type="molecule type" value="Genomic_DNA"/>
</dbReference>
<dbReference type="GO" id="GO:0016787">
    <property type="term" value="F:hydrolase activity"/>
    <property type="evidence" value="ECO:0007669"/>
    <property type="project" value="UniProtKB-KW"/>
</dbReference>
<feature type="domain" description="AB hydrolase-1" evidence="1">
    <location>
        <begin position="44"/>
        <end position="284"/>
    </location>
</feature>
<gene>
    <name evidence="2" type="ORF">GII14_09935</name>
</gene>
<dbReference type="InterPro" id="IPR050228">
    <property type="entry name" value="Carboxylesterase_BioH"/>
</dbReference>
<dbReference type="Gene3D" id="3.40.50.1820">
    <property type="entry name" value="alpha/beta hydrolase"/>
    <property type="match status" value="1"/>
</dbReference>
<evidence type="ECO:0000259" key="1">
    <source>
        <dbReference type="Pfam" id="PF12697"/>
    </source>
</evidence>
<dbReference type="Pfam" id="PF12697">
    <property type="entry name" value="Abhydrolase_6"/>
    <property type="match status" value="1"/>
</dbReference>
<evidence type="ECO:0000313" key="3">
    <source>
        <dbReference type="Proteomes" id="UP000502117"/>
    </source>
</evidence>
<dbReference type="InterPro" id="IPR000073">
    <property type="entry name" value="AB_hydrolase_1"/>
</dbReference>
<dbReference type="Proteomes" id="UP000502117">
    <property type="component" value="Chromosome"/>
</dbReference>
<keyword evidence="2" id="KW-0378">Hydrolase</keyword>
<accession>A0A6G7LRQ6</accession>